<feature type="transmembrane region" description="Helical" evidence="7">
    <location>
        <begin position="28"/>
        <end position="47"/>
    </location>
</feature>
<dbReference type="SUPFAM" id="SSF161098">
    <property type="entry name" value="MetI-like"/>
    <property type="match status" value="2"/>
</dbReference>
<dbReference type="InterPro" id="IPR005769">
    <property type="entry name" value="PhnE/PtxC"/>
</dbReference>
<evidence type="ECO:0000259" key="9">
    <source>
        <dbReference type="PROSITE" id="PS50928"/>
    </source>
</evidence>
<dbReference type="RefSeq" id="WP_278157394.1">
    <property type="nucleotide sequence ID" value="NZ_CP121252.1"/>
</dbReference>
<dbReference type="InterPro" id="IPR035906">
    <property type="entry name" value="MetI-like_sf"/>
</dbReference>
<evidence type="ECO:0000256" key="2">
    <source>
        <dbReference type="ARBA" id="ARBA00022448"/>
    </source>
</evidence>
<evidence type="ECO:0000256" key="1">
    <source>
        <dbReference type="ARBA" id="ARBA00004651"/>
    </source>
</evidence>
<protein>
    <submittedName>
        <fullName evidence="10">Phosphonate ABC transporter, permease protein PhnE</fullName>
    </submittedName>
</protein>
<evidence type="ECO:0000313" key="11">
    <source>
        <dbReference type="Proteomes" id="UP001219037"/>
    </source>
</evidence>
<keyword evidence="2 7" id="KW-0813">Transport</keyword>
<accession>A0ABY8H5L4</accession>
<dbReference type="EMBL" id="CP121252">
    <property type="protein sequence ID" value="WFP16241.1"/>
    <property type="molecule type" value="Genomic_DNA"/>
</dbReference>
<feature type="transmembrane region" description="Helical" evidence="7">
    <location>
        <begin position="120"/>
        <end position="141"/>
    </location>
</feature>
<evidence type="ECO:0000256" key="6">
    <source>
        <dbReference type="ARBA" id="ARBA00023136"/>
    </source>
</evidence>
<dbReference type="PANTHER" id="PTHR30043:SF1">
    <property type="entry name" value="ABC TRANSPORT SYSTEM PERMEASE PROTEIN P69"/>
    <property type="match status" value="1"/>
</dbReference>
<feature type="transmembrane region" description="Helical" evidence="7">
    <location>
        <begin position="147"/>
        <end position="165"/>
    </location>
</feature>
<comment type="subcellular location">
    <subcellularLocation>
        <location evidence="1 7">Cell membrane</location>
        <topology evidence="1 7">Multi-pass membrane protein</topology>
    </subcellularLocation>
</comment>
<sequence>MPAVTASARSSSRTPTPHRPQRAQLSTATWAVPASYLVITIFGMWWIDVRPGVVVEGFGDIARLMERMVPATTGPLPPLIALVFETLWIALAGTGIATLLSIPLAAAASRSFTGPRWVQIISRLVIMLTRAVPSLIFAIIFVRIFGLGPLAGALAIAVHSIGMIGKMMTDSFEELSPQPREAIQATGATRTQTFIATTLTRALPQMTSFVLYRLDINIRASAILGLVGAGGIGVALQTAIGSLNYPRAAGIIIVIILLLLALELVSFLSQRSLAEHADPSASSQLFVASRSGRDPGWSLQRFGRTAAALSAIGLFLFALSTLSIPFDRLQRSGANAWAMLSGFVPPTISTEVVLGIFESVIMALTATSFGVLIGLVIAILSTNHLVNIPALSWMLRTFVVLVRGVPDIIYALIFVAALGLGPFPGFLALSISCTALAAKFFTDALQNINPGPRRALEATGAGRVQAFVSGVWPQFVPSFIANSLFTSDLALRESAVLGIVGAGGVGFLLHESVTSIQYSTTAGILIGLVIVVVALEQVARWARRKVL</sequence>
<feature type="transmembrane region" description="Helical" evidence="7">
    <location>
        <begin position="369"/>
        <end position="388"/>
    </location>
</feature>
<feature type="transmembrane region" description="Helical" evidence="7">
    <location>
        <begin position="515"/>
        <end position="535"/>
    </location>
</feature>
<evidence type="ECO:0000256" key="7">
    <source>
        <dbReference type="RuleBase" id="RU363032"/>
    </source>
</evidence>
<proteinExistence type="inferred from homology"/>
<gene>
    <name evidence="10" type="primary">phnE</name>
    <name evidence="10" type="ORF">P8192_12760</name>
</gene>
<dbReference type="PANTHER" id="PTHR30043">
    <property type="entry name" value="PHOSPHONATES TRANSPORT SYSTEM PERMEASE PROTEIN"/>
    <property type="match status" value="1"/>
</dbReference>
<feature type="transmembrane region" description="Helical" evidence="7">
    <location>
        <begin position="248"/>
        <end position="268"/>
    </location>
</feature>
<dbReference type="Gene3D" id="1.10.3720.10">
    <property type="entry name" value="MetI-like"/>
    <property type="match status" value="2"/>
</dbReference>
<feature type="transmembrane region" description="Helical" evidence="7">
    <location>
        <begin position="336"/>
        <end position="357"/>
    </location>
</feature>
<evidence type="ECO:0000256" key="5">
    <source>
        <dbReference type="ARBA" id="ARBA00022989"/>
    </source>
</evidence>
<feature type="domain" description="ABC transmembrane type-1" evidence="9">
    <location>
        <begin position="83"/>
        <end position="266"/>
    </location>
</feature>
<keyword evidence="4 7" id="KW-0812">Transmembrane</keyword>
<name>A0ABY8H5L4_9MICC</name>
<dbReference type="InterPro" id="IPR000515">
    <property type="entry name" value="MetI-like"/>
</dbReference>
<feature type="transmembrane region" description="Helical" evidence="7">
    <location>
        <begin position="87"/>
        <end position="108"/>
    </location>
</feature>
<feature type="compositionally biased region" description="Low complexity" evidence="8">
    <location>
        <begin position="1"/>
        <end position="15"/>
    </location>
</feature>
<dbReference type="Proteomes" id="UP001219037">
    <property type="component" value="Chromosome"/>
</dbReference>
<dbReference type="Pfam" id="PF00528">
    <property type="entry name" value="BPD_transp_1"/>
    <property type="match status" value="2"/>
</dbReference>
<dbReference type="PROSITE" id="PS50928">
    <property type="entry name" value="ABC_TM1"/>
    <property type="match status" value="2"/>
</dbReference>
<evidence type="ECO:0000313" key="10">
    <source>
        <dbReference type="EMBL" id="WFP16241.1"/>
    </source>
</evidence>
<evidence type="ECO:0000256" key="3">
    <source>
        <dbReference type="ARBA" id="ARBA00022475"/>
    </source>
</evidence>
<feature type="transmembrane region" description="Helical" evidence="7">
    <location>
        <begin position="306"/>
        <end position="324"/>
    </location>
</feature>
<keyword evidence="11" id="KW-1185">Reference proteome</keyword>
<keyword evidence="3" id="KW-1003">Cell membrane</keyword>
<evidence type="ECO:0000256" key="8">
    <source>
        <dbReference type="SAM" id="MobiDB-lite"/>
    </source>
</evidence>
<dbReference type="NCBIfam" id="TIGR01097">
    <property type="entry name" value="PhnE"/>
    <property type="match status" value="1"/>
</dbReference>
<feature type="transmembrane region" description="Helical" evidence="7">
    <location>
        <begin position="408"/>
        <end position="429"/>
    </location>
</feature>
<feature type="transmembrane region" description="Helical" evidence="7">
    <location>
        <begin position="216"/>
        <end position="236"/>
    </location>
</feature>
<dbReference type="CDD" id="cd06261">
    <property type="entry name" value="TM_PBP2"/>
    <property type="match status" value="2"/>
</dbReference>
<feature type="transmembrane region" description="Helical" evidence="7">
    <location>
        <begin position="489"/>
        <end position="509"/>
    </location>
</feature>
<reference evidence="10 11" key="1">
    <citation type="submission" date="2023-04" db="EMBL/GenBank/DDBJ databases">
        <title>Funneling lignin-derived compounds into biodiesel using alkali-halophilic Citricoccus sp. P2.</title>
        <authorList>
            <person name="Luo C.-B."/>
        </authorList>
    </citation>
    <scope>NUCLEOTIDE SEQUENCE [LARGE SCALE GENOMIC DNA]</scope>
    <source>
        <strain evidence="10 11">P2</strain>
    </source>
</reference>
<feature type="domain" description="ABC transmembrane type-1" evidence="9">
    <location>
        <begin position="356"/>
        <end position="539"/>
    </location>
</feature>
<organism evidence="10 11">
    <name type="scientific">Citricoccus muralis</name>
    <dbReference type="NCBI Taxonomy" id="169134"/>
    <lineage>
        <taxon>Bacteria</taxon>
        <taxon>Bacillati</taxon>
        <taxon>Actinomycetota</taxon>
        <taxon>Actinomycetes</taxon>
        <taxon>Micrococcales</taxon>
        <taxon>Micrococcaceae</taxon>
        <taxon>Citricoccus</taxon>
    </lineage>
</organism>
<feature type="region of interest" description="Disordered" evidence="8">
    <location>
        <begin position="1"/>
        <end position="24"/>
    </location>
</feature>
<keyword evidence="5 7" id="KW-1133">Transmembrane helix</keyword>
<keyword evidence="6 7" id="KW-0472">Membrane</keyword>
<comment type="similarity">
    <text evidence="7">Belongs to the binding-protein-dependent transport system permease family.</text>
</comment>
<evidence type="ECO:0000256" key="4">
    <source>
        <dbReference type="ARBA" id="ARBA00022692"/>
    </source>
</evidence>